<keyword evidence="1" id="KW-0813">Transport</keyword>
<keyword evidence="4" id="KW-1185">Reference proteome</keyword>
<dbReference type="InterPro" id="IPR025497">
    <property type="entry name" value="PatA-like_N"/>
</dbReference>
<sequence>MSSFEAIIEIIGSDSCPLYRVGDEFDLSGKALLSPYNKPTCLILAGDIMAVLIKSETMGSDVKNIFDCSGCTGSARLEYKRKKEFTVPAVTAKHDNYIGTIVNLLSSFSVFKNLNENEIRDIVSFLRLDRFAKGKIILKRGEPGKKLFIIIDGKVEVLGEGGVRIATLGKGEIFGEMSLLSGDPVTATVKAVASAKVLYLNGAYFRKILKRFPPLQIHLARLLARRLAKTNAIRAEDFVSGMVGRLSEMPPSGLFQALNLNQKTGILLLELSKGPADLYFRDGEIIYAKYNEKKDREAFFELLKENEGQFRFVPGLPKKRMNAPILGDFMGLLMEGITRIDESEIV</sequence>
<keyword evidence="1" id="KW-0406">Ion transport</keyword>
<name>A0A975BNI4_9BACT</name>
<dbReference type="Pfam" id="PF14332">
    <property type="entry name" value="DUF4388"/>
    <property type="match status" value="1"/>
</dbReference>
<dbReference type="CDD" id="cd00038">
    <property type="entry name" value="CAP_ED"/>
    <property type="match status" value="1"/>
</dbReference>
<dbReference type="Pfam" id="PF00027">
    <property type="entry name" value="cNMP_binding"/>
    <property type="match status" value="1"/>
</dbReference>
<dbReference type="GO" id="GO:0044877">
    <property type="term" value="F:protein-containing complex binding"/>
    <property type="evidence" value="ECO:0007669"/>
    <property type="project" value="TreeGrafter"/>
</dbReference>
<dbReference type="PANTHER" id="PTHR45638">
    <property type="entry name" value="CYCLIC NUCLEOTIDE-GATED CATION CHANNEL SUBUNIT A"/>
    <property type="match status" value="1"/>
</dbReference>
<dbReference type="Gene3D" id="2.60.120.10">
    <property type="entry name" value="Jelly Rolls"/>
    <property type="match status" value="1"/>
</dbReference>
<keyword evidence="1" id="KW-1071">Ligand-gated ion channel</keyword>
<dbReference type="InterPro" id="IPR050866">
    <property type="entry name" value="CNG_cation_channel"/>
</dbReference>
<proteinExistence type="predicted"/>
<accession>A0A975BNI4</accession>
<gene>
    <name evidence="3" type="ORF">dnm_045040</name>
</gene>
<dbReference type="GO" id="GO:0005221">
    <property type="term" value="F:intracellularly cyclic nucleotide-activated monoatomic cation channel activity"/>
    <property type="evidence" value="ECO:0007669"/>
    <property type="project" value="InterPro"/>
</dbReference>
<evidence type="ECO:0000313" key="3">
    <source>
        <dbReference type="EMBL" id="QTA88458.1"/>
    </source>
</evidence>
<protein>
    <submittedName>
        <fullName evidence="3">Cyclic nucleotide-binding domain-containing protein</fullName>
    </submittedName>
</protein>
<dbReference type="SUPFAM" id="SSF51206">
    <property type="entry name" value="cAMP-binding domain-like"/>
    <property type="match status" value="1"/>
</dbReference>
<dbReference type="PROSITE" id="PS50042">
    <property type="entry name" value="CNMP_BINDING_3"/>
    <property type="match status" value="1"/>
</dbReference>
<dbReference type="Proteomes" id="UP000663722">
    <property type="component" value="Chromosome"/>
</dbReference>
<dbReference type="PANTHER" id="PTHR45638:SF11">
    <property type="entry name" value="CYCLIC NUCLEOTIDE-GATED CATION CHANNEL SUBUNIT A"/>
    <property type="match status" value="1"/>
</dbReference>
<feature type="domain" description="Cyclic nucleotide-binding" evidence="2">
    <location>
        <begin position="110"/>
        <end position="209"/>
    </location>
</feature>
<evidence type="ECO:0000256" key="1">
    <source>
        <dbReference type="ARBA" id="ARBA00023286"/>
    </source>
</evidence>
<dbReference type="InterPro" id="IPR018490">
    <property type="entry name" value="cNMP-bd_dom_sf"/>
</dbReference>
<dbReference type="InterPro" id="IPR014710">
    <property type="entry name" value="RmlC-like_jellyroll"/>
</dbReference>
<dbReference type="RefSeq" id="WP_207683215.1">
    <property type="nucleotide sequence ID" value="NZ_CP061800.1"/>
</dbReference>
<organism evidence="3 4">
    <name type="scientific">Desulfonema magnum</name>
    <dbReference type="NCBI Taxonomy" id="45655"/>
    <lineage>
        <taxon>Bacteria</taxon>
        <taxon>Pseudomonadati</taxon>
        <taxon>Thermodesulfobacteriota</taxon>
        <taxon>Desulfobacteria</taxon>
        <taxon>Desulfobacterales</taxon>
        <taxon>Desulfococcaceae</taxon>
        <taxon>Desulfonema</taxon>
    </lineage>
</organism>
<dbReference type="AlphaFoldDB" id="A0A975BNI4"/>
<dbReference type="KEGG" id="dmm:dnm_045040"/>
<evidence type="ECO:0000313" key="4">
    <source>
        <dbReference type="Proteomes" id="UP000663722"/>
    </source>
</evidence>
<reference evidence="3" key="1">
    <citation type="journal article" date="2021" name="Microb. Physiol.">
        <title>Proteogenomic Insights into the Physiology of Marine, Sulfate-Reducing, Filamentous Desulfonema limicola and Desulfonema magnum.</title>
        <authorList>
            <person name="Schnaars V."/>
            <person name="Wohlbrand L."/>
            <person name="Scheve S."/>
            <person name="Hinrichs C."/>
            <person name="Reinhardt R."/>
            <person name="Rabus R."/>
        </authorList>
    </citation>
    <scope>NUCLEOTIDE SEQUENCE</scope>
    <source>
        <strain evidence="3">4be13</strain>
    </source>
</reference>
<dbReference type="EMBL" id="CP061800">
    <property type="protein sequence ID" value="QTA88458.1"/>
    <property type="molecule type" value="Genomic_DNA"/>
</dbReference>
<keyword evidence="1" id="KW-0407">Ion channel</keyword>
<dbReference type="InterPro" id="IPR000595">
    <property type="entry name" value="cNMP-bd_dom"/>
</dbReference>
<dbReference type="SMART" id="SM00100">
    <property type="entry name" value="cNMP"/>
    <property type="match status" value="1"/>
</dbReference>
<evidence type="ECO:0000259" key="2">
    <source>
        <dbReference type="PROSITE" id="PS50042"/>
    </source>
</evidence>